<dbReference type="EMBL" id="LGAP01000034">
    <property type="protein sequence ID" value="KOF13622.1"/>
    <property type="molecule type" value="Genomic_DNA"/>
</dbReference>
<comment type="caution">
    <text evidence="3">The sequence shown here is derived from an EMBL/GenBank/DDBJ whole genome shotgun (WGS) entry which is preliminary data.</text>
</comment>
<gene>
    <name evidence="3" type="ORF">AC244_30070</name>
</gene>
<evidence type="ECO:0000313" key="4">
    <source>
        <dbReference type="Proteomes" id="UP000037425"/>
    </source>
</evidence>
<name>A0A0L8BG28_ENSAD</name>
<feature type="domain" description="TadE-like" evidence="2">
    <location>
        <begin position="27"/>
        <end position="64"/>
    </location>
</feature>
<dbReference type="AlphaFoldDB" id="A0A0L8BG28"/>
<keyword evidence="1" id="KW-0472">Membrane</keyword>
<feature type="transmembrane region" description="Helical" evidence="1">
    <location>
        <begin position="29"/>
        <end position="53"/>
    </location>
</feature>
<evidence type="ECO:0000256" key="1">
    <source>
        <dbReference type="SAM" id="Phobius"/>
    </source>
</evidence>
<dbReference type="Proteomes" id="UP000037425">
    <property type="component" value="Unassembled WGS sequence"/>
</dbReference>
<dbReference type="InterPro" id="IPR012495">
    <property type="entry name" value="TadE-like_dom"/>
</dbReference>
<evidence type="ECO:0000313" key="3">
    <source>
        <dbReference type="EMBL" id="KOF13622.1"/>
    </source>
</evidence>
<organism evidence="3 4">
    <name type="scientific">Ensifer adhaerens</name>
    <name type="common">Sinorhizobium morelense</name>
    <dbReference type="NCBI Taxonomy" id="106592"/>
    <lineage>
        <taxon>Bacteria</taxon>
        <taxon>Pseudomonadati</taxon>
        <taxon>Pseudomonadota</taxon>
        <taxon>Alphaproteobacteria</taxon>
        <taxon>Hyphomicrobiales</taxon>
        <taxon>Rhizobiaceae</taxon>
        <taxon>Sinorhizobium/Ensifer group</taxon>
        <taxon>Ensifer</taxon>
    </lineage>
</organism>
<evidence type="ECO:0000259" key="2">
    <source>
        <dbReference type="Pfam" id="PF07811"/>
    </source>
</evidence>
<proteinExistence type="predicted"/>
<keyword evidence="1" id="KW-1133">Transmembrane helix</keyword>
<dbReference type="OrthoDB" id="7189296at2"/>
<accession>A0A0L8BG28</accession>
<dbReference type="Pfam" id="PF07811">
    <property type="entry name" value="TadE"/>
    <property type="match status" value="1"/>
</dbReference>
<protein>
    <submittedName>
        <fullName evidence="3">Pilus assembly protein</fullName>
    </submittedName>
</protein>
<reference evidence="4" key="1">
    <citation type="submission" date="2015-07" db="EMBL/GenBank/DDBJ databases">
        <title>Whole genome sequence of an Ensifer adhaerens strain isolated from a cave pool in the Wind Cave National Park.</title>
        <authorList>
            <person name="Eng W.W.H."/>
            <person name="Gan H.M."/>
            <person name="Barton H.A."/>
            <person name="Savka M.A."/>
        </authorList>
    </citation>
    <scope>NUCLEOTIDE SEQUENCE [LARGE SCALE GENOMIC DNA]</scope>
    <source>
        <strain evidence="4">SD006</strain>
    </source>
</reference>
<keyword evidence="1" id="KW-0812">Transmembrane</keyword>
<dbReference type="PATRIC" id="fig|106592.7.peg.5180"/>
<sequence>MHWMPAIRLTFASFRSLLKDQRGLGGVEFAIVTPLLIMIYIGAFELSLGFTVAGKAARASSAVADLVSQQTEVNKAYLGNMSNVVKSILAPYEGSTYTLKISGIEVTGANQGTVIWSRDQNGAVPYAANSTTTVPAQFTATKAFVIRTELIVEHEVLLFAQNLASSSNTVDLSKTTYFRSRQAEIIKCPDC</sequence>